<gene>
    <name evidence="1" type="ORF">tinsulaeT_09250</name>
</gene>
<dbReference type="EMBL" id="BSST01000001">
    <property type="protein sequence ID" value="GLX77585.1"/>
    <property type="molecule type" value="Genomic_DNA"/>
</dbReference>
<protein>
    <submittedName>
        <fullName evidence="1">Uncharacterized protein</fullName>
    </submittedName>
</protein>
<reference evidence="1 2" key="1">
    <citation type="submission" date="2023-03" db="EMBL/GenBank/DDBJ databases">
        <title>Draft genome sequence of Thalassotalea insulae KCTC 62186T.</title>
        <authorList>
            <person name="Sawabe T."/>
        </authorList>
    </citation>
    <scope>NUCLEOTIDE SEQUENCE [LARGE SCALE GENOMIC DNA]</scope>
    <source>
        <strain evidence="1 2">KCTC 62186</strain>
    </source>
</reference>
<dbReference type="RefSeq" id="WP_284243455.1">
    <property type="nucleotide sequence ID" value="NZ_BSST01000001.1"/>
</dbReference>
<dbReference type="Proteomes" id="UP001157186">
    <property type="component" value="Unassembled WGS sequence"/>
</dbReference>
<evidence type="ECO:0000313" key="1">
    <source>
        <dbReference type="EMBL" id="GLX77585.1"/>
    </source>
</evidence>
<evidence type="ECO:0000313" key="2">
    <source>
        <dbReference type="Proteomes" id="UP001157186"/>
    </source>
</evidence>
<organism evidence="1 2">
    <name type="scientific">Thalassotalea insulae</name>
    <dbReference type="NCBI Taxonomy" id="2056778"/>
    <lineage>
        <taxon>Bacteria</taxon>
        <taxon>Pseudomonadati</taxon>
        <taxon>Pseudomonadota</taxon>
        <taxon>Gammaproteobacteria</taxon>
        <taxon>Alteromonadales</taxon>
        <taxon>Colwelliaceae</taxon>
        <taxon>Thalassotalea</taxon>
    </lineage>
</organism>
<keyword evidence="2" id="KW-1185">Reference proteome</keyword>
<comment type="caution">
    <text evidence="1">The sequence shown here is derived from an EMBL/GenBank/DDBJ whole genome shotgun (WGS) entry which is preliminary data.</text>
</comment>
<sequence>MSVPSLFLGQTGLYQFIFQQKDKRFDKLKSKVNFSGLKEKFFVSRDCYWEKVVYYPTGNLFELYKIINSEIIDISPINGNTSAYIINISAQRSIILYCCFTVETCERMKQLGIWYFIPETLAYYRALHENIGCYLCKNSLSPLNGDNISEDIISNEVVIKVENDDLSSLSLNSKAGLRIVAPIFELSSEILTEELRHIICKRGMYDVIDFSAQLIVLAREKISGKKPILKNILLFSITALFTFVFGKSVFLNWEYEKLQQEISANRDKAAKAIQLSNQLKNAKLGFEKINQTINEHSSKVKILEILSQISNQDEKLIFQSINILPSEIQLQGIAFSSTELLTLLSKVKGFNSVAFSSPPVAIKEQGERFNISLLYDEKIYVDTYRK</sequence>
<name>A0ABQ6GSC1_9GAMM</name>
<proteinExistence type="predicted"/>
<accession>A0ABQ6GSC1</accession>